<keyword evidence="1" id="KW-0812">Transmembrane</keyword>
<dbReference type="AlphaFoldDB" id="A0A7Z2T3J1"/>
<keyword evidence="1" id="KW-1133">Transmembrane helix</keyword>
<dbReference type="PROSITE" id="PS50112">
    <property type="entry name" value="PAS"/>
    <property type="match status" value="1"/>
</dbReference>
<dbReference type="NCBIfam" id="TIGR00229">
    <property type="entry name" value="sensory_box"/>
    <property type="match status" value="1"/>
</dbReference>
<name>A0A7Z2T3J1_9VIBR</name>
<dbReference type="EMBL" id="CP047475">
    <property type="protein sequence ID" value="QIA63711.1"/>
    <property type="molecule type" value="Genomic_DNA"/>
</dbReference>
<feature type="domain" description="PAS" evidence="2">
    <location>
        <begin position="329"/>
        <end position="402"/>
    </location>
</feature>
<evidence type="ECO:0000313" key="3">
    <source>
        <dbReference type="EMBL" id="QIA63711.1"/>
    </source>
</evidence>
<accession>A0A7Z2T3J1</accession>
<sequence>MEKEEKSYSLVRNIKLVYVLAFSVVSIFYVLSVITISYHERKAGVEHQVEDLTSFVLGYYTNSGSIYHQDFKVGLSTSFVQDILEREDYEQLEKMIRERRLARSSDFIVLLDEGRPEFTVNRYNYNMYRQLLRQLSDAEVLSKMLNKTEVLIVFNGRVISAANMPLEGAKERYMLAFSEVTSNVLNRYTSFMSQRFYIENITANSEKFNIIDLTKQVEVKQKSLKFESDQYISRSGVYQGEQRYFDLIMYEDYSLASVNRATWVAIVSLPLGAILITGIWLLFSRRNLEPVKNMVHSLRRSSSIDIDSGPDELLVFSRNYKRLAKELESKNHFNELLIGSITDMIFTVDEKGQVNFANDAALDWLGLDMMSIEGRQASLLFSNMDRDSSDVATWIHRVSERNETVKAQGDLVPITGREWVYQSEITCQPLDRNSRRSSAIVIIKVLERMEIDSYLSVQKV</sequence>
<feature type="transmembrane region" description="Helical" evidence="1">
    <location>
        <begin position="263"/>
        <end position="283"/>
    </location>
</feature>
<dbReference type="KEGG" id="vas:GT360_09355"/>
<evidence type="ECO:0000313" key="4">
    <source>
        <dbReference type="Proteomes" id="UP000464262"/>
    </source>
</evidence>
<dbReference type="Gene3D" id="3.30.450.20">
    <property type="entry name" value="PAS domain"/>
    <property type="match status" value="1"/>
</dbReference>
<dbReference type="RefSeq" id="WP_164648606.1">
    <property type="nucleotide sequence ID" value="NZ_CP047475.1"/>
</dbReference>
<dbReference type="Pfam" id="PF13426">
    <property type="entry name" value="PAS_9"/>
    <property type="match status" value="1"/>
</dbReference>
<dbReference type="SUPFAM" id="SSF55785">
    <property type="entry name" value="PYP-like sensor domain (PAS domain)"/>
    <property type="match status" value="1"/>
</dbReference>
<evidence type="ECO:0000259" key="2">
    <source>
        <dbReference type="PROSITE" id="PS50112"/>
    </source>
</evidence>
<keyword evidence="1" id="KW-0472">Membrane</keyword>
<evidence type="ECO:0000256" key="1">
    <source>
        <dbReference type="SAM" id="Phobius"/>
    </source>
</evidence>
<feature type="transmembrane region" description="Helical" evidence="1">
    <location>
        <begin position="16"/>
        <end position="38"/>
    </location>
</feature>
<protein>
    <submittedName>
        <fullName evidence="3">PAS domain S-box protein</fullName>
    </submittedName>
</protein>
<dbReference type="InterPro" id="IPR035965">
    <property type="entry name" value="PAS-like_dom_sf"/>
</dbReference>
<organism evidence="3 4">
    <name type="scientific">Vibrio astriarenae</name>
    <dbReference type="NCBI Taxonomy" id="1481923"/>
    <lineage>
        <taxon>Bacteria</taxon>
        <taxon>Pseudomonadati</taxon>
        <taxon>Pseudomonadota</taxon>
        <taxon>Gammaproteobacteria</taxon>
        <taxon>Vibrionales</taxon>
        <taxon>Vibrionaceae</taxon>
        <taxon>Vibrio</taxon>
    </lineage>
</organism>
<dbReference type="Proteomes" id="UP000464262">
    <property type="component" value="Chromosome 1"/>
</dbReference>
<dbReference type="InterPro" id="IPR000014">
    <property type="entry name" value="PAS"/>
</dbReference>
<reference evidence="3 4" key="1">
    <citation type="submission" date="2020-01" db="EMBL/GenBank/DDBJ databases">
        <title>Whole genome and functional gene identification of agarase of Vibrio HN897.</title>
        <authorList>
            <person name="Liu Y."/>
            <person name="Zhao Z."/>
        </authorList>
    </citation>
    <scope>NUCLEOTIDE SEQUENCE [LARGE SCALE GENOMIC DNA]</scope>
    <source>
        <strain evidence="3 4">HN897</strain>
    </source>
</reference>
<keyword evidence="4" id="KW-1185">Reference proteome</keyword>
<gene>
    <name evidence="3" type="ORF">GT360_09355</name>
</gene>
<proteinExistence type="predicted"/>